<evidence type="ECO:0000313" key="3">
    <source>
        <dbReference type="Proteomes" id="UP000295277"/>
    </source>
</evidence>
<feature type="transmembrane region" description="Helical" evidence="1">
    <location>
        <begin position="180"/>
        <end position="204"/>
    </location>
</feature>
<proteinExistence type="predicted"/>
<feature type="transmembrane region" description="Helical" evidence="1">
    <location>
        <begin position="211"/>
        <end position="237"/>
    </location>
</feature>
<reference evidence="2 3" key="1">
    <citation type="submission" date="2019-03" db="EMBL/GenBank/DDBJ databases">
        <title>Genomic Encyclopedia of Type Strains, Phase IV (KMG-IV): sequencing the most valuable type-strain genomes for metagenomic binning, comparative biology and taxonomic classification.</title>
        <authorList>
            <person name="Goeker M."/>
        </authorList>
    </citation>
    <scope>NUCLEOTIDE SEQUENCE [LARGE SCALE GENOMIC DNA]</scope>
    <source>
        <strain evidence="2 3">DSM 21153</strain>
    </source>
</reference>
<dbReference type="Proteomes" id="UP000295277">
    <property type="component" value="Unassembled WGS sequence"/>
</dbReference>
<accession>A0A4R1YUE6</accession>
<name>A0A4R1YUE6_9RHOB</name>
<feature type="transmembrane region" description="Helical" evidence="1">
    <location>
        <begin position="142"/>
        <end position="160"/>
    </location>
</feature>
<feature type="transmembrane region" description="Helical" evidence="1">
    <location>
        <begin position="257"/>
        <end position="277"/>
    </location>
</feature>
<feature type="transmembrane region" description="Helical" evidence="1">
    <location>
        <begin position="336"/>
        <end position="355"/>
    </location>
</feature>
<organism evidence="2 3">
    <name type="scientific">Rhodovulum steppense</name>
    <dbReference type="NCBI Taxonomy" id="540251"/>
    <lineage>
        <taxon>Bacteria</taxon>
        <taxon>Pseudomonadati</taxon>
        <taxon>Pseudomonadota</taxon>
        <taxon>Alphaproteobacteria</taxon>
        <taxon>Rhodobacterales</taxon>
        <taxon>Paracoccaceae</taxon>
        <taxon>Rhodovulum</taxon>
    </lineage>
</organism>
<comment type="caution">
    <text evidence="2">The sequence shown here is derived from an EMBL/GenBank/DDBJ whole genome shotgun (WGS) entry which is preliminary data.</text>
</comment>
<feature type="transmembrane region" description="Helical" evidence="1">
    <location>
        <begin position="59"/>
        <end position="77"/>
    </location>
</feature>
<dbReference type="EMBL" id="SLVM01000012">
    <property type="protein sequence ID" value="TCM84476.1"/>
    <property type="molecule type" value="Genomic_DNA"/>
</dbReference>
<dbReference type="RefSeq" id="WP_132695090.1">
    <property type="nucleotide sequence ID" value="NZ_SLVM01000012.1"/>
</dbReference>
<protein>
    <recommendedName>
        <fullName evidence="4">Dolichyl-phosphate-mannose-protein mannosyltransferase</fullName>
    </recommendedName>
</protein>
<evidence type="ECO:0000313" key="2">
    <source>
        <dbReference type="EMBL" id="TCM84476.1"/>
    </source>
</evidence>
<gene>
    <name evidence="2" type="ORF">EV216_112113</name>
</gene>
<feature type="transmembrane region" description="Helical" evidence="1">
    <location>
        <begin position="84"/>
        <end position="105"/>
    </location>
</feature>
<keyword evidence="1" id="KW-0812">Transmembrane</keyword>
<dbReference type="OrthoDB" id="7993201at2"/>
<evidence type="ECO:0008006" key="4">
    <source>
        <dbReference type="Google" id="ProtNLM"/>
    </source>
</evidence>
<evidence type="ECO:0000256" key="1">
    <source>
        <dbReference type="SAM" id="Phobius"/>
    </source>
</evidence>
<keyword evidence="3" id="KW-1185">Reference proteome</keyword>
<dbReference type="AlphaFoldDB" id="A0A4R1YUE6"/>
<feature type="transmembrane region" description="Helical" evidence="1">
    <location>
        <begin position="289"/>
        <end position="307"/>
    </location>
</feature>
<keyword evidence="1" id="KW-0472">Membrane</keyword>
<keyword evidence="1" id="KW-1133">Transmembrane helix</keyword>
<feature type="transmembrane region" description="Helical" evidence="1">
    <location>
        <begin position="111"/>
        <end position="130"/>
    </location>
</feature>
<sequence>MRRYDPVGLAAAMAAVLAAATWAGLAAGGLYPVMHEGDMLHMVQIVLRQAEGEWPHLDFMTPLGVLAYAPVALFVRLGHPFAEAFVLGQALVGAVLLPAAWWAAQDRLPRPWAYIFGAGIMLLAVALVPATPDPGISLSMSYNRWAWAILFVLLLLAVLPRRRQGTGARVADGLAMGLGLAALALIKMTYALAAVPVVALALLLTRDRLGAAAALSAGLGVALAVTAAAGPAFWAAYLGDLLDVARAEIRPFPGGTVLDVLTGPAALAGSLLYLAAVSLARRSGRAREGLLLLVAAPGLTYVTFQNFGNDPVWLFFLGIVALALCPKPGESSGRGLAVTGWGALILVAPILVAMAESPARNLIARSAGPVEVLPGDHGIRMQPDRVAHVLTRVSRPMSAGHAWWQGSMMPEPTVVAGVPLEPCRLISGLVGWFRAVSEDIDAAGFGGRPVLVADILTAYWLYGGVAPLPGGAPWYYGGLPGAEAAELVLVPQCAARPDVRAHILRELDEAGVVLTELRRTDDYLLLGIAPSATSAR</sequence>